<comment type="caution">
    <text evidence="2">The sequence shown here is derived from an EMBL/GenBank/DDBJ whole genome shotgun (WGS) entry which is preliminary data.</text>
</comment>
<proteinExistence type="predicted"/>
<dbReference type="AlphaFoldDB" id="A0A1J5QAM6"/>
<name>A0A1J5QAM6_9ZZZZ</name>
<accession>A0A1J5QAM6</accession>
<gene>
    <name evidence="2" type="ORF">GALL_375360</name>
</gene>
<protein>
    <submittedName>
        <fullName evidence="2">Uncharacterized protein</fullName>
    </submittedName>
</protein>
<evidence type="ECO:0000313" key="2">
    <source>
        <dbReference type="EMBL" id="OIQ80702.1"/>
    </source>
</evidence>
<dbReference type="EMBL" id="MLJW01001024">
    <property type="protein sequence ID" value="OIQ80702.1"/>
    <property type="molecule type" value="Genomic_DNA"/>
</dbReference>
<reference evidence="2" key="1">
    <citation type="submission" date="2016-10" db="EMBL/GenBank/DDBJ databases">
        <title>Sequence of Gallionella enrichment culture.</title>
        <authorList>
            <person name="Poehlein A."/>
            <person name="Muehling M."/>
            <person name="Daniel R."/>
        </authorList>
    </citation>
    <scope>NUCLEOTIDE SEQUENCE</scope>
</reference>
<evidence type="ECO:0000256" key="1">
    <source>
        <dbReference type="SAM" id="MobiDB-lite"/>
    </source>
</evidence>
<sequence length="80" mass="8363">MLRFDPATREFLDYQVIQVHKDGTATVGYRFTWPSTRGLPGVLAELLAPQPTAVVAPSTGPTIDPATGVGSAVPTVPAGE</sequence>
<feature type="region of interest" description="Disordered" evidence="1">
    <location>
        <begin position="58"/>
        <end position="80"/>
    </location>
</feature>
<organism evidence="2">
    <name type="scientific">mine drainage metagenome</name>
    <dbReference type="NCBI Taxonomy" id="410659"/>
    <lineage>
        <taxon>unclassified sequences</taxon>
        <taxon>metagenomes</taxon>
        <taxon>ecological metagenomes</taxon>
    </lineage>
</organism>